<evidence type="ECO:0008006" key="3">
    <source>
        <dbReference type="Google" id="ProtNLM"/>
    </source>
</evidence>
<dbReference type="EMBL" id="MCFA01000079">
    <property type="protein sequence ID" value="ORY09954.1"/>
    <property type="molecule type" value="Genomic_DNA"/>
</dbReference>
<dbReference type="PANTHER" id="PTHR31591">
    <property type="entry name" value="UPF0613 PROTEIN PB24D3.06C"/>
    <property type="match status" value="1"/>
</dbReference>
<dbReference type="Gene3D" id="3.40.50.1820">
    <property type="entry name" value="alpha/beta hydrolase"/>
    <property type="match status" value="1"/>
</dbReference>
<keyword evidence="2" id="KW-1185">Reference proteome</keyword>
<feature type="non-terminal residue" evidence="1">
    <location>
        <position position="316"/>
    </location>
</feature>
<dbReference type="SUPFAM" id="SSF53474">
    <property type="entry name" value="alpha/beta-Hydrolases"/>
    <property type="match status" value="1"/>
</dbReference>
<dbReference type="PANTHER" id="PTHR31591:SF1">
    <property type="entry name" value="UPF0613 PROTEIN PB24D3.06C"/>
    <property type="match status" value="1"/>
</dbReference>
<dbReference type="InterPro" id="IPR013744">
    <property type="entry name" value="SidJ"/>
</dbReference>
<organism evidence="1 2">
    <name type="scientific">Clohesyomyces aquaticus</name>
    <dbReference type="NCBI Taxonomy" id="1231657"/>
    <lineage>
        <taxon>Eukaryota</taxon>
        <taxon>Fungi</taxon>
        <taxon>Dikarya</taxon>
        <taxon>Ascomycota</taxon>
        <taxon>Pezizomycotina</taxon>
        <taxon>Dothideomycetes</taxon>
        <taxon>Pleosporomycetidae</taxon>
        <taxon>Pleosporales</taxon>
        <taxon>Lindgomycetaceae</taxon>
        <taxon>Clohesyomyces</taxon>
    </lineage>
</organism>
<evidence type="ECO:0000313" key="1">
    <source>
        <dbReference type="EMBL" id="ORY09954.1"/>
    </source>
</evidence>
<feature type="non-terminal residue" evidence="1">
    <location>
        <position position="1"/>
    </location>
</feature>
<dbReference type="Proteomes" id="UP000193144">
    <property type="component" value="Unassembled WGS sequence"/>
</dbReference>
<dbReference type="OrthoDB" id="10034502at2759"/>
<sequence length="316" mass="34171">GTLHRYTSRLVAFEHASPSPATNSPGSPLPKSYLLWIGGLGDGLLTVYYPSTLAQTLPSHWAVVEVLISSSYRGWGTGDLRRDVKELGRCVTYFREIQKKQAQGKEDSRGKIVLMGHSTGCQDIMQYLTFPSSSSTRLSLDGAILQAGISDREGLAEVISTEEYSSAANTCREWIAAGRANHVLPPSPISSLFGAQMTASRCYSLLSPPPEHDGEDDFFSSDLSDTRLSSTFGKIGKESNTKMMFILSGDDEHMPPSVDKHTLISRWNNAVVRGGGTVDEANGGIIQGATHNLNGNSETVVKDLCTRVARFLGGLE</sequence>
<dbReference type="AlphaFoldDB" id="A0A1Y1ZIC9"/>
<gene>
    <name evidence="1" type="ORF">BCR34DRAFT_459763</name>
</gene>
<evidence type="ECO:0000313" key="2">
    <source>
        <dbReference type="Proteomes" id="UP000193144"/>
    </source>
</evidence>
<name>A0A1Y1ZIC9_9PLEO</name>
<accession>A0A1Y1ZIC9</accession>
<reference evidence="1 2" key="1">
    <citation type="submission" date="2016-07" db="EMBL/GenBank/DDBJ databases">
        <title>Pervasive Adenine N6-methylation of Active Genes in Fungi.</title>
        <authorList>
            <consortium name="DOE Joint Genome Institute"/>
            <person name="Mondo S.J."/>
            <person name="Dannebaum R.O."/>
            <person name="Kuo R.C."/>
            <person name="Labutti K."/>
            <person name="Haridas S."/>
            <person name="Kuo A."/>
            <person name="Salamov A."/>
            <person name="Ahrendt S.R."/>
            <person name="Lipzen A."/>
            <person name="Sullivan W."/>
            <person name="Andreopoulos W.B."/>
            <person name="Clum A."/>
            <person name="Lindquist E."/>
            <person name="Daum C."/>
            <person name="Ramamoorthy G.K."/>
            <person name="Gryganskyi A."/>
            <person name="Culley D."/>
            <person name="Magnuson J.K."/>
            <person name="James T.Y."/>
            <person name="O'Malley M.A."/>
            <person name="Stajich J.E."/>
            <person name="Spatafora J.W."/>
            <person name="Visel A."/>
            <person name="Grigoriev I.V."/>
        </authorList>
    </citation>
    <scope>NUCLEOTIDE SEQUENCE [LARGE SCALE GENOMIC DNA]</scope>
    <source>
        <strain evidence="1 2">CBS 115471</strain>
    </source>
</reference>
<protein>
    <recommendedName>
        <fullName evidence="3">DUF1749-domain-containing protein</fullName>
    </recommendedName>
</protein>
<dbReference type="Pfam" id="PF08538">
    <property type="entry name" value="DUF1749"/>
    <property type="match status" value="1"/>
</dbReference>
<proteinExistence type="predicted"/>
<comment type="caution">
    <text evidence="1">The sequence shown here is derived from an EMBL/GenBank/DDBJ whole genome shotgun (WGS) entry which is preliminary data.</text>
</comment>
<dbReference type="InterPro" id="IPR029058">
    <property type="entry name" value="AB_hydrolase_fold"/>
</dbReference>